<evidence type="ECO:0000256" key="1">
    <source>
        <dbReference type="ARBA" id="ARBA00002724"/>
    </source>
</evidence>
<dbReference type="NCBIfam" id="NF008149">
    <property type="entry name" value="PRK10901.1"/>
    <property type="match status" value="1"/>
</dbReference>
<evidence type="ECO:0000256" key="8">
    <source>
        <dbReference type="ARBA" id="ARBA00022679"/>
    </source>
</evidence>
<evidence type="ECO:0000256" key="2">
    <source>
        <dbReference type="ARBA" id="ARBA00004496"/>
    </source>
</evidence>
<organism evidence="16 17">
    <name type="scientific">OM182 bacterium BACL3 MAG-120619-bin3</name>
    <dbReference type="NCBI Taxonomy" id="1655593"/>
    <lineage>
        <taxon>Bacteria</taxon>
        <taxon>Pseudomonadati</taxon>
        <taxon>Pseudomonadota</taxon>
        <taxon>Gammaproteobacteria</taxon>
        <taxon>OMG group</taxon>
        <taxon>OM182 clade</taxon>
    </lineage>
</organism>
<feature type="binding site" evidence="14">
    <location>
        <position position="336"/>
    </location>
    <ligand>
        <name>S-adenosyl-L-methionine</name>
        <dbReference type="ChEBI" id="CHEBI:59789"/>
    </ligand>
</feature>
<feature type="binding site" evidence="14">
    <location>
        <begin position="264"/>
        <end position="270"/>
    </location>
    <ligand>
        <name>S-adenosyl-L-methionine</name>
        <dbReference type="ChEBI" id="CHEBI:59789"/>
    </ligand>
</feature>
<dbReference type="PANTHER" id="PTHR22807:SF61">
    <property type="entry name" value="NOL1_NOP2_SUN FAMILY PROTEIN _ ANTITERMINATION NUSB DOMAIN-CONTAINING PROTEIN"/>
    <property type="match status" value="1"/>
</dbReference>
<dbReference type="AlphaFoldDB" id="A0A0R2T2N3"/>
<feature type="active site" description="Nucleophile" evidence="14">
    <location>
        <position position="389"/>
    </location>
</feature>
<dbReference type="InterPro" id="IPR001678">
    <property type="entry name" value="MeTrfase_RsmB-F_NOP2_dom"/>
</dbReference>
<comment type="subcellular location">
    <subcellularLocation>
        <location evidence="2">Cytoplasm</location>
    </subcellularLocation>
</comment>
<keyword evidence="8 14" id="KW-0808">Transferase</keyword>
<dbReference type="InterPro" id="IPR004573">
    <property type="entry name" value="rRNA_ssu_MeTfrase_B"/>
</dbReference>
<accession>A0A0R2T2N3</accession>
<reference evidence="16 17" key="1">
    <citation type="submission" date="2015-10" db="EMBL/GenBank/DDBJ databases">
        <title>Metagenome-Assembled Genomes uncover a global brackish microbiome.</title>
        <authorList>
            <person name="Hugerth L.W."/>
            <person name="Larsson J."/>
            <person name="Alneberg J."/>
            <person name="Lindh M.V."/>
            <person name="Legrand C."/>
            <person name="Pinhassi J."/>
            <person name="Andersson A.F."/>
        </authorList>
    </citation>
    <scope>NUCLEOTIDE SEQUENCE [LARGE SCALE GENOMIC DNA]</scope>
    <source>
        <strain evidence="16">BACL22 MAG-120619-bin3</strain>
    </source>
</reference>
<dbReference type="InterPro" id="IPR006027">
    <property type="entry name" value="NusB_RsmB_TIM44"/>
</dbReference>
<evidence type="ECO:0000256" key="4">
    <source>
        <dbReference type="ARBA" id="ARBA00012140"/>
    </source>
</evidence>
<dbReference type="EMBL" id="LICD01000149">
    <property type="protein sequence ID" value="KRO79682.1"/>
    <property type="molecule type" value="Genomic_DNA"/>
</dbReference>
<keyword evidence="6" id="KW-0698">rRNA processing</keyword>
<dbReference type="Gene3D" id="1.10.940.10">
    <property type="entry name" value="NusB-like"/>
    <property type="match status" value="1"/>
</dbReference>
<keyword evidence="9 14" id="KW-0949">S-adenosyl-L-methionine</keyword>
<evidence type="ECO:0000256" key="11">
    <source>
        <dbReference type="ARBA" id="ARBA00030399"/>
    </source>
</evidence>
<comment type="catalytic activity">
    <reaction evidence="13">
        <text>cytidine(967) in 16S rRNA + S-adenosyl-L-methionine = 5-methylcytidine(967) in 16S rRNA + S-adenosyl-L-homocysteine + H(+)</text>
        <dbReference type="Rhea" id="RHEA:42748"/>
        <dbReference type="Rhea" id="RHEA-COMP:10219"/>
        <dbReference type="Rhea" id="RHEA-COMP:10220"/>
        <dbReference type="ChEBI" id="CHEBI:15378"/>
        <dbReference type="ChEBI" id="CHEBI:57856"/>
        <dbReference type="ChEBI" id="CHEBI:59789"/>
        <dbReference type="ChEBI" id="CHEBI:74483"/>
        <dbReference type="ChEBI" id="CHEBI:82748"/>
        <dbReference type="EC" id="2.1.1.176"/>
    </reaction>
</comment>
<evidence type="ECO:0000256" key="5">
    <source>
        <dbReference type="ARBA" id="ARBA00022490"/>
    </source>
</evidence>
<dbReference type="GO" id="GO:0005829">
    <property type="term" value="C:cytosol"/>
    <property type="evidence" value="ECO:0007669"/>
    <property type="project" value="TreeGrafter"/>
</dbReference>
<evidence type="ECO:0000313" key="16">
    <source>
        <dbReference type="EMBL" id="KRO79682.1"/>
    </source>
</evidence>
<comment type="similarity">
    <text evidence="3 14">Belongs to the class I-like SAM-binding methyltransferase superfamily. RsmB/NOP family.</text>
</comment>
<evidence type="ECO:0000256" key="6">
    <source>
        <dbReference type="ARBA" id="ARBA00022552"/>
    </source>
</evidence>
<dbReference type="Pfam" id="PF22458">
    <property type="entry name" value="RsmF-B_ferredox"/>
    <property type="match status" value="1"/>
</dbReference>
<dbReference type="InterPro" id="IPR023267">
    <property type="entry name" value="RCMT"/>
</dbReference>
<evidence type="ECO:0000256" key="3">
    <source>
        <dbReference type="ARBA" id="ARBA00007494"/>
    </source>
</evidence>
<evidence type="ECO:0000256" key="13">
    <source>
        <dbReference type="ARBA" id="ARBA00047283"/>
    </source>
</evidence>
<dbReference type="InterPro" id="IPR029063">
    <property type="entry name" value="SAM-dependent_MTases_sf"/>
</dbReference>
<evidence type="ECO:0000256" key="14">
    <source>
        <dbReference type="PROSITE-ProRule" id="PRU01023"/>
    </source>
</evidence>
<dbReference type="GO" id="GO:0003723">
    <property type="term" value="F:RNA binding"/>
    <property type="evidence" value="ECO:0007669"/>
    <property type="project" value="UniProtKB-UniRule"/>
</dbReference>
<evidence type="ECO:0000256" key="7">
    <source>
        <dbReference type="ARBA" id="ARBA00022603"/>
    </source>
</evidence>
<comment type="caution">
    <text evidence="14">Lacks conserved residue(s) required for the propagation of feature annotation.</text>
</comment>
<dbReference type="NCBIfam" id="TIGR00563">
    <property type="entry name" value="rsmB"/>
    <property type="match status" value="1"/>
</dbReference>
<dbReference type="InterPro" id="IPR018314">
    <property type="entry name" value="RsmB/NOL1/NOP2-like_CS"/>
</dbReference>
<gene>
    <name evidence="16" type="ORF">ABR85_01415</name>
</gene>
<dbReference type="SUPFAM" id="SSF53335">
    <property type="entry name" value="S-adenosyl-L-methionine-dependent methyltransferases"/>
    <property type="match status" value="1"/>
</dbReference>
<feature type="binding site" evidence="14">
    <location>
        <position position="288"/>
    </location>
    <ligand>
        <name>S-adenosyl-L-methionine</name>
        <dbReference type="ChEBI" id="CHEBI:59789"/>
    </ligand>
</feature>
<dbReference type="SUPFAM" id="SSF48013">
    <property type="entry name" value="NusB-like"/>
    <property type="match status" value="1"/>
</dbReference>
<dbReference type="Pfam" id="PF01189">
    <property type="entry name" value="Methyltr_RsmB-F"/>
    <property type="match status" value="1"/>
</dbReference>
<evidence type="ECO:0000256" key="9">
    <source>
        <dbReference type="ARBA" id="ARBA00022691"/>
    </source>
</evidence>
<dbReference type="InterPro" id="IPR054728">
    <property type="entry name" value="RsmB-like_ferredoxin"/>
</dbReference>
<dbReference type="Proteomes" id="UP000051242">
    <property type="component" value="Unassembled WGS sequence"/>
</dbReference>
<dbReference type="PROSITE" id="PS51686">
    <property type="entry name" value="SAM_MT_RSMB_NOP"/>
    <property type="match status" value="1"/>
</dbReference>
<dbReference type="PROSITE" id="PS01153">
    <property type="entry name" value="NOL1_NOP2_SUN"/>
    <property type="match status" value="1"/>
</dbReference>
<dbReference type="PANTHER" id="PTHR22807">
    <property type="entry name" value="NOP2 YEAST -RELATED NOL1/NOP2/FMU SUN DOMAIN-CONTAINING"/>
    <property type="match status" value="1"/>
</dbReference>
<comment type="function">
    <text evidence="1">Specifically methylates the cytosine at position 967 (m5C967) of 16S rRNA.</text>
</comment>
<keyword evidence="7 14" id="KW-0489">Methyltransferase</keyword>
<keyword evidence="10 14" id="KW-0694">RNA-binding</keyword>
<evidence type="ECO:0000259" key="15">
    <source>
        <dbReference type="PROSITE" id="PS51686"/>
    </source>
</evidence>
<dbReference type="Gene3D" id="3.30.70.1170">
    <property type="entry name" value="Sun protein, domain 3"/>
    <property type="match status" value="1"/>
</dbReference>
<dbReference type="PRINTS" id="PR02008">
    <property type="entry name" value="RCMTFAMILY"/>
</dbReference>
<feature type="domain" description="SAM-dependent MTase RsmB/NOP-type" evidence="15">
    <location>
        <begin position="174"/>
        <end position="454"/>
    </location>
</feature>
<proteinExistence type="inferred from homology"/>
<dbReference type="EC" id="2.1.1.176" evidence="4"/>
<dbReference type="GO" id="GO:0009383">
    <property type="term" value="F:rRNA (cytosine-C5-)-methyltransferase activity"/>
    <property type="evidence" value="ECO:0007669"/>
    <property type="project" value="TreeGrafter"/>
</dbReference>
<protein>
    <recommendedName>
        <fullName evidence="4">16S rRNA (cytosine(967)-C(5))-methyltransferase</fullName>
        <ecNumber evidence="4">2.1.1.176</ecNumber>
    </recommendedName>
    <alternativeName>
        <fullName evidence="11">16S rRNA m5C967 methyltransferase</fullName>
    </alternativeName>
    <alternativeName>
        <fullName evidence="12">rRNA (cytosine-C(5)-)-methyltransferase RsmB</fullName>
    </alternativeName>
</protein>
<keyword evidence="5" id="KW-0963">Cytoplasm</keyword>
<comment type="caution">
    <text evidence="16">The sequence shown here is derived from an EMBL/GenBank/DDBJ whole genome shotgun (WGS) entry which is preliminary data.</text>
</comment>
<evidence type="ECO:0000256" key="10">
    <source>
        <dbReference type="ARBA" id="ARBA00022884"/>
    </source>
</evidence>
<evidence type="ECO:0000313" key="17">
    <source>
        <dbReference type="Proteomes" id="UP000051242"/>
    </source>
</evidence>
<dbReference type="InterPro" id="IPR035926">
    <property type="entry name" value="NusB-like_sf"/>
</dbReference>
<name>A0A0R2T2N3_9GAMM</name>
<dbReference type="GO" id="GO:0070475">
    <property type="term" value="P:rRNA base methylation"/>
    <property type="evidence" value="ECO:0007669"/>
    <property type="project" value="TreeGrafter"/>
</dbReference>
<dbReference type="Gene3D" id="3.40.50.150">
    <property type="entry name" value="Vaccinia Virus protein VP39"/>
    <property type="match status" value="1"/>
</dbReference>
<evidence type="ECO:0000256" key="12">
    <source>
        <dbReference type="ARBA" id="ARBA00031088"/>
    </source>
</evidence>
<dbReference type="InterPro" id="IPR049560">
    <property type="entry name" value="MeTrfase_RsmB-F_NOP2_cat"/>
</dbReference>
<dbReference type="Pfam" id="PF01029">
    <property type="entry name" value="NusB"/>
    <property type="match status" value="1"/>
</dbReference>
<sequence length="462" mass="49982">MAAKGARAIAAKVLAALQVGTNGSLGNLLDDYRERPDFPLIQELCFGACRWYPALHSLLDQLLSKPLKAKESDVRWLLLVGLYQLRELSIADYAVINESVEASRSLKKPWAAALVNAVLRNYLRRKEALEAALAITQNPGAASSDATLAAAALAHPQWLFDALKAQRPESVEAICAGNNARPPMTLRVNLSKVSRDDYLKQLAERGIEATRGGYAETALVLRDACHVDDLPGFRDGLVSIQDEASQIVPSLLALEPGLSLVDACAAPGGKTAAILEREQGLDRVFAIDSSKKRLERVTDNLARLKFTQQPVTLCAANAEKLDAWWDGKPVDRILLDAPCSATGVIRRHPDIKVLRSPAEVASCCESQQTLLTALWPCLAEGGILLYTTCSVLDEENQHAIARFLEATDNAKCERIAADWGVECVAADGGSLGRQLLPIDPRGPDGFFFAILRKTSTPESKSG</sequence>
<dbReference type="GO" id="GO:0006355">
    <property type="term" value="P:regulation of DNA-templated transcription"/>
    <property type="evidence" value="ECO:0007669"/>
    <property type="project" value="InterPro"/>
</dbReference>